<evidence type="ECO:0000313" key="2">
    <source>
        <dbReference type="Proteomes" id="UP000289758"/>
    </source>
</evidence>
<accession>A0A4Q1AJ66</accession>
<sequence length="69" mass="7822">MTAEQREEIEPLLKENQVAVDTQTVEKGKDSEGFPIFEIKFINAPTNYKLVRLIEPYNVAVLEDLSPTA</sequence>
<gene>
    <name evidence="1" type="ORF">CRV07_11835</name>
</gene>
<name>A0A4Q1AJ66_9BACT</name>
<dbReference type="AlphaFoldDB" id="A0A4Q1AJ66"/>
<keyword evidence="2" id="KW-1185">Reference proteome</keyword>
<dbReference type="RefSeq" id="WP_129087864.1">
    <property type="nucleotide sequence ID" value="NZ_CP053836.1"/>
</dbReference>
<dbReference type="EMBL" id="PDKK01000011">
    <property type="protein sequence ID" value="RXK04110.1"/>
    <property type="molecule type" value="Genomic_DNA"/>
</dbReference>
<evidence type="ECO:0000313" key="1">
    <source>
        <dbReference type="EMBL" id="RXK04110.1"/>
    </source>
</evidence>
<organism evidence="1 2">
    <name type="scientific">Halarcobacter ebronensis</name>
    <dbReference type="NCBI Taxonomy" id="1462615"/>
    <lineage>
        <taxon>Bacteria</taxon>
        <taxon>Pseudomonadati</taxon>
        <taxon>Campylobacterota</taxon>
        <taxon>Epsilonproteobacteria</taxon>
        <taxon>Campylobacterales</taxon>
        <taxon>Arcobacteraceae</taxon>
        <taxon>Halarcobacter</taxon>
    </lineage>
</organism>
<comment type="caution">
    <text evidence="1">The sequence shown here is derived from an EMBL/GenBank/DDBJ whole genome shotgun (WGS) entry which is preliminary data.</text>
</comment>
<proteinExistence type="predicted"/>
<reference evidence="1 2" key="1">
    <citation type="submission" date="2017-10" db="EMBL/GenBank/DDBJ databases">
        <title>Genomics of the genus Arcobacter.</title>
        <authorList>
            <person name="Perez-Cataluna A."/>
            <person name="Figueras M.J."/>
        </authorList>
    </citation>
    <scope>NUCLEOTIDE SEQUENCE [LARGE SCALE GENOMIC DNA]</scope>
    <source>
        <strain evidence="1 2">CECT 8441</strain>
    </source>
</reference>
<protein>
    <submittedName>
        <fullName evidence="1">Uncharacterized protein</fullName>
    </submittedName>
</protein>
<dbReference type="Proteomes" id="UP000289758">
    <property type="component" value="Unassembled WGS sequence"/>
</dbReference>